<evidence type="ECO:0000256" key="2">
    <source>
        <dbReference type="ARBA" id="ARBA00022912"/>
    </source>
</evidence>
<dbReference type="SUPFAM" id="SSF55753">
    <property type="entry name" value="Actin depolymerizing proteins"/>
    <property type="match status" value="1"/>
</dbReference>
<organism evidence="6 7">
    <name type="scientific">Tetradesmus obliquus</name>
    <name type="common">Green alga</name>
    <name type="synonym">Acutodesmus obliquus</name>
    <dbReference type="NCBI Taxonomy" id="3088"/>
    <lineage>
        <taxon>Eukaryota</taxon>
        <taxon>Viridiplantae</taxon>
        <taxon>Chlorophyta</taxon>
        <taxon>core chlorophytes</taxon>
        <taxon>Chlorophyceae</taxon>
        <taxon>CS clade</taxon>
        <taxon>Sphaeropleales</taxon>
        <taxon>Scenedesmaceae</taxon>
        <taxon>Tetradesmus</taxon>
    </lineage>
</organism>
<dbReference type="PROSITE" id="PS50054">
    <property type="entry name" value="TYR_PHOSPHATASE_DUAL"/>
    <property type="match status" value="1"/>
</dbReference>
<dbReference type="AlphaFoldDB" id="A0A383VZ30"/>
<feature type="domain" description="Tyrosine specific protein phosphatases" evidence="5">
    <location>
        <begin position="269"/>
        <end position="310"/>
    </location>
</feature>
<sequence>MSSPHVFSHFRQHFIPEAAWNKEASNSEQLRQAAAGGSKEARRDPVVKMAGLGPPRGGLMRPLMLDLNFLPRDNGPPSSNPDYEELRRQKFAKFEMQCSKVAEGLYVSGAAVAQDRAILAAHGISHVVNCVGALYTEYFKDDGVAYKTLWLQDIPHEDITCILYDTFDFIENARRGSGSNTSTAAPAAASGGNSASTAQQQSSLRLTDGNQLQQQQQQQQLLGPGSVPSLQLQLQQRDRARDASAAAAAPSSAGEPCAAAANCSGSSGGGHVLVHCSQGVSRSTTIAIAYLMWKTGGSYDEVYQAVRALRGVTSPNVGFMCQLINWAKRRQRPPSRARVYRIAPHCPEDATYLVPKALSPKPGCSAVDWAALDSRGCFVVHLPHALYVWRGASCLGVMADAGWRAAAALVRYEGAPQPELVRQGEEPDDLLAALNPDSSSSGGSGQPDGSLLPSMEPSCASLAGGPAAAGGAAAAIAAAAGGDDEGMALAAGGSRPSSAQQQQQQPPPPPALGQQQQQQRQPPPWLAAPSNSSSNGAAARRPSSSMSSRAGSSTLQQQQQGEAELLSAQLSSNVQLASGLLGVVGEVDEYSADYETWLRALLKSGGSGSAEAGRLTPRGSLVGLAVDDIGTGGSSSGRSESPATTEGRNRKYRRSETDSLRSVVQSFRQPGRLSASSNPSLWPGAATAAAAVAAAAPFASAAGAAGMLPAAGGHAAADAGEPESEQRQQQLEVNYGDAIGVGSGAAGLRRACSETGQINDIKRMSIDEGDEFMS</sequence>
<gene>
    <name evidence="6" type="ORF">BQ4739_LOCUS10897</name>
</gene>
<keyword evidence="2" id="KW-0904">Protein phosphatase</keyword>
<proteinExistence type="predicted"/>
<dbReference type="PROSITE" id="PS00383">
    <property type="entry name" value="TYR_PHOSPHATASE_1"/>
    <property type="match status" value="1"/>
</dbReference>
<feature type="region of interest" description="Disordered" evidence="3">
    <location>
        <begin position="232"/>
        <end position="251"/>
    </location>
</feature>
<dbReference type="SMART" id="SM00195">
    <property type="entry name" value="DSPc"/>
    <property type="match status" value="1"/>
</dbReference>
<dbReference type="InterPro" id="IPR029006">
    <property type="entry name" value="ADF-H/Gelsolin-like_dom_sf"/>
</dbReference>
<feature type="compositionally biased region" description="Polar residues" evidence="3">
    <location>
        <begin position="660"/>
        <end position="679"/>
    </location>
</feature>
<dbReference type="PROSITE" id="PS50056">
    <property type="entry name" value="TYR_PHOSPHATASE_2"/>
    <property type="match status" value="1"/>
</dbReference>
<evidence type="ECO:0000256" key="1">
    <source>
        <dbReference type="ARBA" id="ARBA00022801"/>
    </source>
</evidence>
<evidence type="ECO:0000259" key="5">
    <source>
        <dbReference type="PROSITE" id="PS50056"/>
    </source>
</evidence>
<feature type="domain" description="Tyrosine-protein phosphatase" evidence="4">
    <location>
        <begin position="97"/>
        <end position="332"/>
    </location>
</feature>
<feature type="compositionally biased region" description="Low complexity" evidence="3">
    <location>
        <begin position="177"/>
        <end position="203"/>
    </location>
</feature>
<accession>A0A383VZ30</accession>
<dbReference type="Gene3D" id="3.40.20.10">
    <property type="entry name" value="Severin"/>
    <property type="match status" value="1"/>
</dbReference>
<feature type="region of interest" description="Disordered" evidence="3">
    <location>
        <begin position="430"/>
        <end position="457"/>
    </location>
</feature>
<dbReference type="InterPro" id="IPR020422">
    <property type="entry name" value="TYR_PHOSPHATASE_DUAL_dom"/>
</dbReference>
<feature type="compositionally biased region" description="Low complexity" evidence="3">
    <location>
        <begin position="436"/>
        <end position="457"/>
    </location>
</feature>
<feature type="region of interest" description="Disordered" evidence="3">
    <location>
        <begin position="176"/>
        <end position="220"/>
    </location>
</feature>
<dbReference type="SUPFAM" id="SSF52799">
    <property type="entry name" value="(Phosphotyrosine protein) phosphatases II"/>
    <property type="match status" value="1"/>
</dbReference>
<dbReference type="InterPro" id="IPR000340">
    <property type="entry name" value="Dual-sp_phosphatase_cat-dom"/>
</dbReference>
<dbReference type="Pfam" id="PF00782">
    <property type="entry name" value="DSPc"/>
    <property type="match status" value="1"/>
</dbReference>
<dbReference type="STRING" id="3088.A0A383VZ30"/>
<feature type="compositionally biased region" description="Low complexity" evidence="3">
    <location>
        <begin position="211"/>
        <end position="220"/>
    </location>
</feature>
<keyword evidence="1" id="KW-0378">Hydrolase</keyword>
<feature type="compositionally biased region" description="Low complexity" evidence="3">
    <location>
        <begin position="527"/>
        <end position="561"/>
    </location>
</feature>
<dbReference type="EMBL" id="FNXT01001003">
    <property type="protein sequence ID" value="SZX70707.1"/>
    <property type="molecule type" value="Genomic_DNA"/>
</dbReference>
<evidence type="ECO:0000259" key="4">
    <source>
        <dbReference type="PROSITE" id="PS50054"/>
    </source>
</evidence>
<feature type="region of interest" description="Disordered" evidence="3">
    <location>
        <begin position="25"/>
        <end position="44"/>
    </location>
</feature>
<name>A0A383VZ30_TETOB</name>
<protein>
    <submittedName>
        <fullName evidence="6">Uncharacterized protein</fullName>
    </submittedName>
</protein>
<dbReference type="InterPro" id="IPR016130">
    <property type="entry name" value="Tyr_Pase_AS"/>
</dbReference>
<reference evidence="6 7" key="1">
    <citation type="submission" date="2016-10" db="EMBL/GenBank/DDBJ databases">
        <authorList>
            <person name="Cai Z."/>
        </authorList>
    </citation>
    <scope>NUCLEOTIDE SEQUENCE [LARGE SCALE GENOMIC DNA]</scope>
</reference>
<dbReference type="GO" id="GO:0004721">
    <property type="term" value="F:phosphoprotein phosphatase activity"/>
    <property type="evidence" value="ECO:0007669"/>
    <property type="project" value="UniProtKB-KW"/>
</dbReference>
<feature type="compositionally biased region" description="Low complexity" evidence="3">
    <location>
        <begin position="487"/>
        <end position="504"/>
    </location>
</feature>
<dbReference type="InterPro" id="IPR000387">
    <property type="entry name" value="Tyr_Pase_dom"/>
</dbReference>
<evidence type="ECO:0000256" key="3">
    <source>
        <dbReference type="SAM" id="MobiDB-lite"/>
    </source>
</evidence>
<keyword evidence="7" id="KW-1185">Reference proteome</keyword>
<dbReference type="PANTHER" id="PTHR46381:SF2">
    <property type="entry name" value="MAP KINASE PHOSPHATASE"/>
    <property type="match status" value="1"/>
</dbReference>
<dbReference type="Proteomes" id="UP000256970">
    <property type="component" value="Unassembled WGS sequence"/>
</dbReference>
<dbReference type="InterPro" id="IPR029021">
    <property type="entry name" value="Prot-tyrosine_phosphatase-like"/>
</dbReference>
<dbReference type="Gene3D" id="3.90.190.10">
    <property type="entry name" value="Protein tyrosine phosphatase superfamily"/>
    <property type="match status" value="1"/>
</dbReference>
<evidence type="ECO:0000313" key="6">
    <source>
        <dbReference type="EMBL" id="SZX70707.1"/>
    </source>
</evidence>
<feature type="region of interest" description="Disordered" evidence="3">
    <location>
        <begin position="487"/>
        <end position="561"/>
    </location>
</feature>
<dbReference type="CDD" id="cd14498">
    <property type="entry name" value="DSP"/>
    <property type="match status" value="1"/>
</dbReference>
<dbReference type="PANTHER" id="PTHR46381">
    <property type="entry name" value="MKPA PROTEIN"/>
    <property type="match status" value="1"/>
</dbReference>
<evidence type="ECO:0000313" key="7">
    <source>
        <dbReference type="Proteomes" id="UP000256970"/>
    </source>
</evidence>
<feature type="region of interest" description="Disordered" evidence="3">
    <location>
        <begin position="626"/>
        <end position="679"/>
    </location>
</feature>